<dbReference type="GO" id="GO:0007059">
    <property type="term" value="P:chromosome segregation"/>
    <property type="evidence" value="ECO:0007669"/>
    <property type="project" value="TreeGrafter"/>
</dbReference>
<comment type="function">
    <text evidence="10">Acts as a component of the essential kinetochore-associated NDC80 complex, which is required for chromosome segregation and spindle checkpoint activity.</text>
</comment>
<dbReference type="AlphaFoldDB" id="A0A166IWW4"/>
<dbReference type="GO" id="GO:0005634">
    <property type="term" value="C:nucleus"/>
    <property type="evidence" value="ECO:0007669"/>
    <property type="project" value="UniProtKB-SubCell"/>
</dbReference>
<evidence type="ECO:0000256" key="11">
    <source>
        <dbReference type="SAM" id="Coils"/>
    </source>
</evidence>
<gene>
    <name evidence="12" type="ORF">SISSUDRAFT_338656</name>
</gene>
<dbReference type="CDD" id="cd11565">
    <property type="entry name" value="RWD_Spc24"/>
    <property type="match status" value="1"/>
</dbReference>
<evidence type="ECO:0000256" key="4">
    <source>
        <dbReference type="ARBA" id="ARBA00022776"/>
    </source>
</evidence>
<accession>A0A166IWW4</accession>
<keyword evidence="2 10" id="KW-0158">Chromosome</keyword>
<evidence type="ECO:0000256" key="3">
    <source>
        <dbReference type="ARBA" id="ARBA00022618"/>
    </source>
</evidence>
<keyword evidence="6 11" id="KW-0175">Coiled coil</keyword>
<evidence type="ECO:0000256" key="8">
    <source>
        <dbReference type="ARBA" id="ARBA00023306"/>
    </source>
</evidence>
<name>A0A166IWW4_9AGAM</name>
<dbReference type="GO" id="GO:0051301">
    <property type="term" value="P:cell division"/>
    <property type="evidence" value="ECO:0007669"/>
    <property type="project" value="UniProtKB-UniRule"/>
</dbReference>
<dbReference type="GO" id="GO:0008017">
    <property type="term" value="F:microtubule binding"/>
    <property type="evidence" value="ECO:0007669"/>
    <property type="project" value="TreeGrafter"/>
</dbReference>
<keyword evidence="13" id="KW-1185">Reference proteome</keyword>
<sequence length="191" mass="21306">MSWTEPIAVMAEVAANLDPSIDFITVTDAEDLMKQRSSEREQVADDIRNKLRALSRQLELARESATRPHTLPSEIEHATAIQDMDQNQISLGKAINEAQDLLRHKEAELVRLRAEEQDLEERDEAAAHDLDSTALRLEIIRGLGFEPILGKGGEVAKVLVRSESGDIHPVDFNEGKSEAYLANRLWSLASN</sequence>
<evidence type="ECO:0000256" key="5">
    <source>
        <dbReference type="ARBA" id="ARBA00022838"/>
    </source>
</evidence>
<dbReference type="EMBL" id="KV428005">
    <property type="protein sequence ID" value="KZT44155.1"/>
    <property type="molecule type" value="Genomic_DNA"/>
</dbReference>
<comment type="subcellular location">
    <subcellularLocation>
        <location evidence="10">Nucleus</location>
    </subcellularLocation>
    <subcellularLocation>
        <location evidence="10">Chromosome</location>
        <location evidence="10">Centromere</location>
        <location evidence="10">Kinetochore</location>
    </subcellularLocation>
</comment>
<reference evidence="12 13" key="1">
    <citation type="journal article" date="2016" name="Mol. Biol. Evol.">
        <title>Comparative Genomics of Early-Diverging Mushroom-Forming Fungi Provides Insights into the Origins of Lignocellulose Decay Capabilities.</title>
        <authorList>
            <person name="Nagy L.G."/>
            <person name="Riley R."/>
            <person name="Tritt A."/>
            <person name="Adam C."/>
            <person name="Daum C."/>
            <person name="Floudas D."/>
            <person name="Sun H."/>
            <person name="Yadav J.S."/>
            <person name="Pangilinan J."/>
            <person name="Larsson K.H."/>
            <person name="Matsuura K."/>
            <person name="Barry K."/>
            <person name="Labutti K."/>
            <person name="Kuo R."/>
            <person name="Ohm R.A."/>
            <person name="Bhattacharya S.S."/>
            <person name="Shirouzu T."/>
            <person name="Yoshinaga Y."/>
            <person name="Martin F.M."/>
            <person name="Grigoriev I.V."/>
            <person name="Hibbett D.S."/>
        </authorList>
    </citation>
    <scope>NUCLEOTIDE SEQUENCE [LARGE SCALE GENOMIC DNA]</scope>
    <source>
        <strain evidence="12 13">HHB10207 ss-3</strain>
    </source>
</reference>
<keyword evidence="7 10" id="KW-0539">Nucleus</keyword>
<dbReference type="Proteomes" id="UP000076798">
    <property type="component" value="Unassembled WGS sequence"/>
</dbReference>
<evidence type="ECO:0000256" key="10">
    <source>
        <dbReference type="RuleBase" id="RU368011"/>
    </source>
</evidence>
<dbReference type="GO" id="GO:0031262">
    <property type="term" value="C:Ndc80 complex"/>
    <property type="evidence" value="ECO:0007669"/>
    <property type="project" value="TreeGrafter"/>
</dbReference>
<evidence type="ECO:0000256" key="9">
    <source>
        <dbReference type="ARBA" id="ARBA00023328"/>
    </source>
</evidence>
<dbReference type="InterPro" id="IPR013252">
    <property type="entry name" value="Ndc80_Spc24"/>
</dbReference>
<comment type="subunit">
    <text evidence="10">Component of the NDC80 complex.</text>
</comment>
<evidence type="ECO:0000256" key="1">
    <source>
        <dbReference type="ARBA" id="ARBA00007804"/>
    </source>
</evidence>
<dbReference type="OrthoDB" id="3344830at2759"/>
<protein>
    <recommendedName>
        <fullName evidence="10">Kinetochore protein Spc24</fullName>
    </recommendedName>
</protein>
<organism evidence="12 13">
    <name type="scientific">Sistotremastrum suecicum HHB10207 ss-3</name>
    <dbReference type="NCBI Taxonomy" id="1314776"/>
    <lineage>
        <taxon>Eukaryota</taxon>
        <taxon>Fungi</taxon>
        <taxon>Dikarya</taxon>
        <taxon>Basidiomycota</taxon>
        <taxon>Agaricomycotina</taxon>
        <taxon>Agaricomycetes</taxon>
        <taxon>Sistotremastrales</taxon>
        <taxon>Sistotremastraceae</taxon>
        <taxon>Sistotremastrum</taxon>
    </lineage>
</organism>
<dbReference type="PANTHER" id="PTHR22142:SF2">
    <property type="entry name" value="KINETOCHORE PROTEIN SPC24"/>
    <property type="match status" value="1"/>
</dbReference>
<keyword evidence="9 10" id="KW-0137">Centromere</keyword>
<comment type="similarity">
    <text evidence="1 10">Belongs to the SPC24 family.</text>
</comment>
<feature type="coiled-coil region" evidence="11">
    <location>
        <begin position="95"/>
        <end position="122"/>
    </location>
</feature>
<evidence type="ECO:0000256" key="2">
    <source>
        <dbReference type="ARBA" id="ARBA00022454"/>
    </source>
</evidence>
<keyword evidence="3 10" id="KW-0132">Cell division</keyword>
<dbReference type="STRING" id="1314776.A0A166IWW4"/>
<proteinExistence type="inferred from homology"/>
<dbReference type="PANTHER" id="PTHR22142">
    <property type="match status" value="1"/>
</dbReference>
<keyword evidence="4 10" id="KW-0498">Mitosis</keyword>
<evidence type="ECO:0000313" key="13">
    <source>
        <dbReference type="Proteomes" id="UP000076798"/>
    </source>
</evidence>
<dbReference type="Pfam" id="PF08286">
    <property type="entry name" value="Spc24"/>
    <property type="match status" value="1"/>
</dbReference>
<evidence type="ECO:0000256" key="6">
    <source>
        <dbReference type="ARBA" id="ARBA00023054"/>
    </source>
</evidence>
<keyword evidence="8 10" id="KW-0131">Cell cycle</keyword>
<evidence type="ECO:0000313" key="12">
    <source>
        <dbReference type="EMBL" id="KZT44155.1"/>
    </source>
</evidence>
<keyword evidence="5 10" id="KW-0995">Kinetochore</keyword>
<evidence type="ECO:0000256" key="7">
    <source>
        <dbReference type="ARBA" id="ARBA00023242"/>
    </source>
</evidence>